<evidence type="ECO:0000313" key="1">
    <source>
        <dbReference type="EMBL" id="CAK0893642.1"/>
    </source>
</evidence>
<comment type="caution">
    <text evidence="1">The sequence shown here is derived from an EMBL/GenBank/DDBJ whole genome shotgun (WGS) entry which is preliminary data.</text>
</comment>
<name>A0ABN9X328_9DINO</name>
<accession>A0ABN9X328</accession>
<organism evidence="1 2">
    <name type="scientific">Prorocentrum cordatum</name>
    <dbReference type="NCBI Taxonomy" id="2364126"/>
    <lineage>
        <taxon>Eukaryota</taxon>
        <taxon>Sar</taxon>
        <taxon>Alveolata</taxon>
        <taxon>Dinophyceae</taxon>
        <taxon>Prorocentrales</taxon>
        <taxon>Prorocentraceae</taxon>
        <taxon>Prorocentrum</taxon>
    </lineage>
</organism>
<reference evidence="1" key="1">
    <citation type="submission" date="2023-10" db="EMBL/GenBank/DDBJ databases">
        <authorList>
            <person name="Chen Y."/>
            <person name="Shah S."/>
            <person name="Dougan E. K."/>
            <person name="Thang M."/>
            <person name="Chan C."/>
        </authorList>
    </citation>
    <scope>NUCLEOTIDE SEQUENCE [LARGE SCALE GENOMIC DNA]</scope>
</reference>
<dbReference type="Proteomes" id="UP001189429">
    <property type="component" value="Unassembled WGS sequence"/>
</dbReference>
<protein>
    <submittedName>
        <fullName evidence="1">Uncharacterized protein</fullName>
    </submittedName>
</protein>
<sequence>MSPVSSEGWFATLPPPCLQICPSPGRSSAPCATHHLPPRRLARSACASAAKFAVSSSFSRAGKAFALFAAPLLAASRVSSRAYVMAVARRAGSRSSPGRLIFNLCAVPTSHVWAKQTSSNVVALDASASRAIARGPARLADGGVVGWTQR</sequence>
<dbReference type="EMBL" id="CAUYUJ010019779">
    <property type="protein sequence ID" value="CAK0893642.1"/>
    <property type="molecule type" value="Genomic_DNA"/>
</dbReference>
<evidence type="ECO:0000313" key="2">
    <source>
        <dbReference type="Proteomes" id="UP001189429"/>
    </source>
</evidence>
<keyword evidence="2" id="KW-1185">Reference proteome</keyword>
<proteinExistence type="predicted"/>
<gene>
    <name evidence="1" type="ORF">PCOR1329_LOCUS72909</name>
</gene>